<accession>A0A1I1JH11</accession>
<proteinExistence type="predicted"/>
<dbReference type="Proteomes" id="UP000198728">
    <property type="component" value="Unassembled WGS sequence"/>
</dbReference>
<sequence length="123" mass="13222">MNRQLTGAVKSFVILTQHFIEAIDLTEALNAVGPAHVTHIPTVAELLALAKNPAFSPDGAFLAGWSVGPENVERSAKILRERGTRLVLIDGEPEEAHRVGALHLMRPFGASELEPIIAAIRAD</sequence>
<keyword evidence="2" id="KW-1185">Reference proteome</keyword>
<evidence type="ECO:0000313" key="2">
    <source>
        <dbReference type="Proteomes" id="UP000198728"/>
    </source>
</evidence>
<organism evidence="1 2">
    <name type="scientific">Tropicimonas isoalkanivorans</name>
    <dbReference type="NCBI Taxonomy" id="441112"/>
    <lineage>
        <taxon>Bacteria</taxon>
        <taxon>Pseudomonadati</taxon>
        <taxon>Pseudomonadota</taxon>
        <taxon>Alphaproteobacteria</taxon>
        <taxon>Rhodobacterales</taxon>
        <taxon>Roseobacteraceae</taxon>
        <taxon>Tropicimonas</taxon>
    </lineage>
</organism>
<reference evidence="1 2" key="1">
    <citation type="submission" date="2016-10" db="EMBL/GenBank/DDBJ databases">
        <authorList>
            <person name="de Groot N.N."/>
        </authorList>
    </citation>
    <scope>NUCLEOTIDE SEQUENCE [LARGE SCALE GENOMIC DNA]</scope>
    <source>
        <strain evidence="1 2">DSM 19548</strain>
    </source>
</reference>
<dbReference type="OrthoDB" id="7860924at2"/>
<evidence type="ECO:0008006" key="3">
    <source>
        <dbReference type="Google" id="ProtNLM"/>
    </source>
</evidence>
<dbReference type="AlphaFoldDB" id="A0A1I1JH11"/>
<dbReference type="RefSeq" id="WP_093360686.1">
    <property type="nucleotide sequence ID" value="NZ_FOLG01000005.1"/>
</dbReference>
<evidence type="ECO:0000313" key="1">
    <source>
        <dbReference type="EMBL" id="SFC47834.1"/>
    </source>
</evidence>
<gene>
    <name evidence="1" type="ORF">SAMN04488094_105124</name>
</gene>
<dbReference type="EMBL" id="FOLG01000005">
    <property type="protein sequence ID" value="SFC47834.1"/>
    <property type="molecule type" value="Genomic_DNA"/>
</dbReference>
<protein>
    <recommendedName>
        <fullName evidence="3">Response regulatory domain-containing protein</fullName>
    </recommendedName>
</protein>
<name>A0A1I1JH11_9RHOB</name>